<organism evidence="1 2">
    <name type="scientific">Vibrio campbellii (strain ATCC BAA-1116)</name>
    <dbReference type="NCBI Taxonomy" id="2902295"/>
    <lineage>
        <taxon>Bacteria</taxon>
        <taxon>Pseudomonadati</taxon>
        <taxon>Pseudomonadota</taxon>
        <taxon>Gammaproteobacteria</taxon>
        <taxon>Vibrionales</taxon>
        <taxon>Vibrionaceae</taxon>
        <taxon>Vibrio</taxon>
    </lineage>
</organism>
<dbReference type="KEGG" id="vha:VIBHAR_01750"/>
<sequence>MFLFFGQRIVELRNSILTKVTRANNLVSLLWLKKQQILTAEEKGVCSVIGRDNHSSTGISRISWASIF</sequence>
<accession>A7MZ72</accession>
<name>A7MZ72_VIBC1</name>
<proteinExistence type="predicted"/>
<gene>
    <name evidence="1" type="ordered locus">VIBHAR_01750</name>
</gene>
<dbReference type="EMBL" id="CP000789">
    <property type="protein sequence ID" value="ABU70719.1"/>
    <property type="molecule type" value="Genomic_DNA"/>
</dbReference>
<dbReference type="Proteomes" id="UP000008152">
    <property type="component" value="Chromosome I"/>
</dbReference>
<protein>
    <submittedName>
        <fullName evidence="1">Uncharacterized protein</fullName>
    </submittedName>
</protein>
<dbReference type="AlphaFoldDB" id="A7MZ72"/>
<evidence type="ECO:0000313" key="1">
    <source>
        <dbReference type="EMBL" id="ABU70719.1"/>
    </source>
</evidence>
<dbReference type="PATRIC" id="fig|338187.36.peg.1669"/>
<evidence type="ECO:0000313" key="2">
    <source>
        <dbReference type="Proteomes" id="UP000008152"/>
    </source>
</evidence>
<reference evidence="1 2" key="1">
    <citation type="submission" date="2007-08" db="EMBL/GenBank/DDBJ databases">
        <authorList>
            <consortium name="The Vibrio harveyi Genome Sequencing Project"/>
            <person name="Bassler B."/>
            <person name="Clifton S.W."/>
            <person name="Fulton L."/>
            <person name="Delehaunty K."/>
            <person name="Fronick C."/>
            <person name="Harrison M."/>
            <person name="Markivic C."/>
            <person name="Fulton R."/>
            <person name="Tin-Wollam A.-M."/>
            <person name="Shah N."/>
            <person name="Pepin K."/>
            <person name="Nash W."/>
            <person name="Thiruvilangam P."/>
            <person name="Bhonagiri V."/>
            <person name="Waters C."/>
            <person name="Tu K.C."/>
            <person name="Irgon J."/>
            <person name="Wilson R.K."/>
        </authorList>
    </citation>
    <scope>NUCLEOTIDE SEQUENCE [LARGE SCALE GENOMIC DNA]</scope>
    <source>
        <strain evidence="2">ATCC BAA-1116 / BB120</strain>
    </source>
</reference>